<dbReference type="PROSITE" id="PS00383">
    <property type="entry name" value="TYR_PHOSPHATASE_1"/>
    <property type="match status" value="1"/>
</dbReference>
<organism evidence="8 9">
    <name type="scientific">Adineta ricciae</name>
    <name type="common">Rotifer</name>
    <dbReference type="NCBI Taxonomy" id="249248"/>
    <lineage>
        <taxon>Eukaryota</taxon>
        <taxon>Metazoa</taxon>
        <taxon>Spiralia</taxon>
        <taxon>Gnathifera</taxon>
        <taxon>Rotifera</taxon>
        <taxon>Eurotatoria</taxon>
        <taxon>Bdelloidea</taxon>
        <taxon>Adinetida</taxon>
        <taxon>Adinetidae</taxon>
        <taxon>Adineta</taxon>
    </lineage>
</organism>
<keyword evidence="5" id="KW-0472">Membrane</keyword>
<name>A0A814TMM7_ADIRI</name>
<dbReference type="InterPro" id="IPR003595">
    <property type="entry name" value="Tyr_Pase_cat"/>
</dbReference>
<feature type="transmembrane region" description="Helical" evidence="5">
    <location>
        <begin position="13"/>
        <end position="30"/>
    </location>
</feature>
<keyword evidence="3" id="KW-0378">Hydrolase</keyword>
<evidence type="ECO:0000313" key="8">
    <source>
        <dbReference type="EMBL" id="CAF1162903.1"/>
    </source>
</evidence>
<keyword evidence="5" id="KW-1133">Transmembrane helix</keyword>
<comment type="similarity">
    <text evidence="1">Belongs to the protein-tyrosine phosphatase family. Non-receptor class dual specificity subfamily.</text>
</comment>
<evidence type="ECO:0000256" key="2">
    <source>
        <dbReference type="ARBA" id="ARBA00013064"/>
    </source>
</evidence>
<dbReference type="SUPFAM" id="SSF52799">
    <property type="entry name" value="(Phosphotyrosine protein) phosphatases II"/>
    <property type="match status" value="1"/>
</dbReference>
<evidence type="ECO:0000256" key="5">
    <source>
        <dbReference type="SAM" id="Phobius"/>
    </source>
</evidence>
<sequence>MIFDELLSVVSPRLYWILFVIVLIISKRMLELYGQKSSKKEESTFKPTDDERERMKALEHERGLAFDKFYRFGTAAEPSIVLDDFLFLGNMQHANNSDLLERFQIKHIINVCDIKLRQMILDNFNVVHIPMPDEPRTNIKQHFDRTNELLHGYYEKKERCLVHCAAGVSRSATIVLAYLMKYHHNTLKEAFFYLIEKRPQIWPNEGFLLQLIRYETELLQAHEIPKKSNGSIKDLRKEENPIETLVEFEHKHEKDDNS</sequence>
<dbReference type="GO" id="GO:0004725">
    <property type="term" value="F:protein tyrosine phosphatase activity"/>
    <property type="evidence" value="ECO:0007669"/>
    <property type="project" value="UniProtKB-EC"/>
</dbReference>
<dbReference type="InterPro" id="IPR016130">
    <property type="entry name" value="Tyr_Pase_AS"/>
</dbReference>
<dbReference type="GO" id="GO:0043409">
    <property type="term" value="P:negative regulation of MAPK cascade"/>
    <property type="evidence" value="ECO:0007669"/>
    <property type="project" value="TreeGrafter"/>
</dbReference>
<dbReference type="InterPro" id="IPR000387">
    <property type="entry name" value="Tyr_Pase_dom"/>
</dbReference>
<protein>
    <recommendedName>
        <fullName evidence="2">protein-tyrosine-phosphatase</fullName>
        <ecNumber evidence="2">3.1.3.48</ecNumber>
    </recommendedName>
</protein>
<dbReference type="AlphaFoldDB" id="A0A814TMM7"/>
<evidence type="ECO:0000259" key="7">
    <source>
        <dbReference type="PROSITE" id="PS50056"/>
    </source>
</evidence>
<evidence type="ECO:0000256" key="3">
    <source>
        <dbReference type="ARBA" id="ARBA00022801"/>
    </source>
</evidence>
<dbReference type="EMBL" id="CAJNOJ010000126">
    <property type="protein sequence ID" value="CAF1162903.1"/>
    <property type="molecule type" value="Genomic_DNA"/>
</dbReference>
<reference evidence="8" key="1">
    <citation type="submission" date="2021-02" db="EMBL/GenBank/DDBJ databases">
        <authorList>
            <person name="Nowell W R."/>
        </authorList>
    </citation>
    <scope>NUCLEOTIDE SEQUENCE</scope>
</reference>
<dbReference type="SMART" id="SM00195">
    <property type="entry name" value="DSPc"/>
    <property type="match status" value="1"/>
</dbReference>
<evidence type="ECO:0000259" key="6">
    <source>
        <dbReference type="PROSITE" id="PS50054"/>
    </source>
</evidence>
<dbReference type="OrthoDB" id="285418at2759"/>
<dbReference type="CDD" id="cd14498">
    <property type="entry name" value="DSP"/>
    <property type="match status" value="1"/>
</dbReference>
<proteinExistence type="inferred from homology"/>
<feature type="domain" description="Tyrosine specific protein phosphatases" evidence="7">
    <location>
        <begin position="140"/>
        <end position="201"/>
    </location>
</feature>
<keyword evidence="5" id="KW-0812">Transmembrane</keyword>
<dbReference type="EC" id="3.1.3.48" evidence="2"/>
<dbReference type="InterPro" id="IPR000340">
    <property type="entry name" value="Dual-sp_phosphatase_cat-dom"/>
</dbReference>
<dbReference type="PANTHER" id="PTHR10159:SF519">
    <property type="entry name" value="DUAL SPECIFICITY PROTEIN PHOSPHATASE MPK3"/>
    <property type="match status" value="1"/>
</dbReference>
<dbReference type="Pfam" id="PF00782">
    <property type="entry name" value="DSPc"/>
    <property type="match status" value="1"/>
</dbReference>
<evidence type="ECO:0000313" key="9">
    <source>
        <dbReference type="Proteomes" id="UP000663852"/>
    </source>
</evidence>
<dbReference type="Proteomes" id="UP000663852">
    <property type="component" value="Unassembled WGS sequence"/>
</dbReference>
<dbReference type="InterPro" id="IPR029021">
    <property type="entry name" value="Prot-tyrosine_phosphatase-like"/>
</dbReference>
<dbReference type="InterPro" id="IPR020422">
    <property type="entry name" value="TYR_PHOSPHATASE_DUAL_dom"/>
</dbReference>
<dbReference type="PROSITE" id="PS50054">
    <property type="entry name" value="TYR_PHOSPHATASE_DUAL"/>
    <property type="match status" value="1"/>
</dbReference>
<evidence type="ECO:0000256" key="4">
    <source>
        <dbReference type="ARBA" id="ARBA00022912"/>
    </source>
</evidence>
<dbReference type="SMART" id="SM00404">
    <property type="entry name" value="PTPc_motif"/>
    <property type="match status" value="1"/>
</dbReference>
<comment type="caution">
    <text evidence="8">The sequence shown here is derived from an EMBL/GenBank/DDBJ whole genome shotgun (WGS) entry which is preliminary data.</text>
</comment>
<feature type="domain" description="Tyrosine-protein phosphatase" evidence="6">
    <location>
        <begin position="77"/>
        <end position="220"/>
    </location>
</feature>
<accession>A0A814TMM7</accession>
<evidence type="ECO:0000256" key="1">
    <source>
        <dbReference type="ARBA" id="ARBA00008601"/>
    </source>
</evidence>
<dbReference type="GO" id="GO:0005737">
    <property type="term" value="C:cytoplasm"/>
    <property type="evidence" value="ECO:0007669"/>
    <property type="project" value="TreeGrafter"/>
</dbReference>
<dbReference type="PANTHER" id="PTHR10159">
    <property type="entry name" value="DUAL SPECIFICITY PROTEIN PHOSPHATASE"/>
    <property type="match status" value="1"/>
</dbReference>
<keyword evidence="4" id="KW-0904">Protein phosphatase</keyword>
<dbReference type="PROSITE" id="PS50056">
    <property type="entry name" value="TYR_PHOSPHATASE_2"/>
    <property type="match status" value="1"/>
</dbReference>
<dbReference type="Gene3D" id="3.90.190.10">
    <property type="entry name" value="Protein tyrosine phosphatase superfamily"/>
    <property type="match status" value="1"/>
</dbReference>
<gene>
    <name evidence="8" type="ORF">EDS130_LOCUS23242</name>
</gene>